<name>F2NRJ0_TRES6</name>
<proteinExistence type="predicted"/>
<dbReference type="AlphaFoldDB" id="F2NRJ0"/>
<accession>F2NRJ0</accession>
<dbReference type="SUPFAM" id="SSF55874">
    <property type="entry name" value="ATPase domain of HSP90 chaperone/DNA topoisomerase II/histidine kinase"/>
    <property type="match status" value="1"/>
</dbReference>
<gene>
    <name evidence="1" type="ordered locus">Tresu_0591</name>
</gene>
<organism evidence="1 2">
    <name type="scientific">Treponema succinifaciens (strain ATCC 33096 / DSM 2489 / 6091)</name>
    <dbReference type="NCBI Taxonomy" id="869209"/>
    <lineage>
        <taxon>Bacteria</taxon>
        <taxon>Pseudomonadati</taxon>
        <taxon>Spirochaetota</taxon>
        <taxon>Spirochaetia</taxon>
        <taxon>Spirochaetales</taxon>
        <taxon>Treponemataceae</taxon>
        <taxon>Treponema</taxon>
    </lineage>
</organism>
<reference evidence="1 2" key="1">
    <citation type="journal article" date="2011" name="Stand. Genomic Sci.">
        <title>Complete genome sequence of Treponema succinifaciens type strain (6091).</title>
        <authorList>
            <person name="Han C."/>
            <person name="Gronow S."/>
            <person name="Teshima H."/>
            <person name="Lapidus A."/>
            <person name="Nolan M."/>
            <person name="Lucas S."/>
            <person name="Hammon N."/>
            <person name="Deshpande S."/>
            <person name="Cheng J.F."/>
            <person name="Zeytun A."/>
            <person name="Tapia R."/>
            <person name="Goodwin L."/>
            <person name="Pitluck S."/>
            <person name="Liolios K."/>
            <person name="Pagani I."/>
            <person name="Ivanova N."/>
            <person name="Mavromatis K."/>
            <person name="Mikhailova N."/>
            <person name="Huntemann M."/>
            <person name="Pati A."/>
            <person name="Chen A."/>
            <person name="Palaniappan K."/>
            <person name="Land M."/>
            <person name="Hauser L."/>
            <person name="Brambilla E.M."/>
            <person name="Rohde M."/>
            <person name="Goker M."/>
            <person name="Woyke T."/>
            <person name="Bristow J."/>
            <person name="Eisen J.A."/>
            <person name="Markowitz V."/>
            <person name="Hugenholtz P."/>
            <person name="Kyrpides N.C."/>
            <person name="Klenk H.P."/>
            <person name="Detter J.C."/>
        </authorList>
    </citation>
    <scope>NUCLEOTIDE SEQUENCE [LARGE SCALE GENOMIC DNA]</scope>
    <source>
        <strain evidence="2">ATCC 33096 / DSM 2489 / 6091</strain>
    </source>
</reference>
<dbReference type="InterPro" id="IPR036890">
    <property type="entry name" value="HATPase_C_sf"/>
</dbReference>
<dbReference type="Proteomes" id="UP000006852">
    <property type="component" value="Chromosome"/>
</dbReference>
<evidence type="ECO:0000313" key="1">
    <source>
        <dbReference type="EMBL" id="AEB13532.1"/>
    </source>
</evidence>
<dbReference type="eggNOG" id="COG2205">
    <property type="taxonomic scope" value="Bacteria"/>
</dbReference>
<dbReference type="GeneID" id="302997794"/>
<keyword evidence="2" id="KW-1185">Reference proteome</keyword>
<dbReference type="RefSeq" id="WP_013700839.1">
    <property type="nucleotide sequence ID" value="NC_015385.1"/>
</dbReference>
<dbReference type="HOGENOM" id="CLU_808778_0_0_12"/>
<dbReference type="KEGG" id="tsu:Tresu_0591"/>
<dbReference type="STRING" id="869209.Tresu_0591"/>
<reference evidence="2" key="2">
    <citation type="submission" date="2011-04" db="EMBL/GenBank/DDBJ databases">
        <title>The complete genome of chromosome of Treponema succinifaciens DSM 2489.</title>
        <authorList>
            <person name="Lucas S."/>
            <person name="Copeland A."/>
            <person name="Lapidus A."/>
            <person name="Bruce D."/>
            <person name="Goodwin L."/>
            <person name="Pitluck S."/>
            <person name="Peters L."/>
            <person name="Kyrpides N."/>
            <person name="Mavromatis K."/>
            <person name="Ivanova N."/>
            <person name="Ovchinnikova G."/>
            <person name="Teshima H."/>
            <person name="Detter J.C."/>
            <person name="Tapia R."/>
            <person name="Han C."/>
            <person name="Land M."/>
            <person name="Hauser L."/>
            <person name="Markowitz V."/>
            <person name="Cheng J.-F."/>
            <person name="Hugenholtz P."/>
            <person name="Woyke T."/>
            <person name="Wu D."/>
            <person name="Gronow S."/>
            <person name="Wellnitz S."/>
            <person name="Brambilla E."/>
            <person name="Klenk H.-P."/>
            <person name="Eisen J.A."/>
        </authorList>
    </citation>
    <scope>NUCLEOTIDE SEQUENCE [LARGE SCALE GENOMIC DNA]</scope>
    <source>
        <strain evidence="2">ATCC 33096 / DSM 2489 / 6091</strain>
    </source>
</reference>
<protein>
    <recommendedName>
        <fullName evidence="3">ATP-binding region ATPase domain protein</fullName>
    </recommendedName>
</protein>
<evidence type="ECO:0000313" key="2">
    <source>
        <dbReference type="Proteomes" id="UP000006852"/>
    </source>
</evidence>
<dbReference type="Gene3D" id="3.30.565.10">
    <property type="entry name" value="Histidine kinase-like ATPase, C-terminal domain"/>
    <property type="match status" value="1"/>
</dbReference>
<dbReference type="EMBL" id="CP002631">
    <property type="protein sequence ID" value="AEB13532.1"/>
    <property type="molecule type" value="Genomic_DNA"/>
</dbReference>
<dbReference type="OrthoDB" id="344048at2"/>
<sequence length="343" mass="40414">MIILGVNNNNDLIYVYTEDKSKIDYLLSAIKNNKIENCVFFKDYMVIIRERDSGKYFFFYDEYRNSKDAKHATKVLLPAVLKSNSILSNNLTSYNESEHIILHNAKNIIHDITSSLRKELNYDELVYQEDKVDYINNLVQKNTLHYARELLRCEKALEQVAFEYNCLDLITSGELLDSTDRTWEKAHSCLVQAFYIYENEFKERNIKVNIEKNYDEIFCNFFSVRSSFALLFENCKKYCKENTDVSVTIEKQNDGSMKIDFDMISVFNTDQELETIFLEHKRGEEAAKKESGKGLGMFLVQKLMEINGFSIYMKKLPDKEIFYNNIKYCRNLIVIDIPQKFIK</sequence>
<evidence type="ECO:0008006" key="3">
    <source>
        <dbReference type="Google" id="ProtNLM"/>
    </source>
</evidence>